<protein>
    <recommendedName>
        <fullName evidence="3">Glycosyltransferase</fullName>
    </recommendedName>
</protein>
<sequence>MRAAVIGYNIFAVGGTTQSNLNLLTTLNQHYTSTVYFNYLPFNATDIHQLKKRHHGLAKTQFALIKDLFEQESQSVGPYDVIWITREDLFPLSTIFRHANPQALIIGEVHTPLALLDDNLPGLNDLSCVRVATPSIKDEFEERYNFKRIYVQMVGLDHLKWGKIDDQLSPNFVVQSRFFEKQKDIMYSLRLINDLKQHGKTAFHLYIQGMGADEFDYRSYIDGNHLRSMVSINRPLPQHYTYLSTSKFETLGYSIAETVAQGHQVLAYLGDDDVIYENFKDVPMVHWIEKHSLAEDAEKMIAISQHAVTTDEFEQSQAALKAMAADYYSKFVERTQQFENLEFNLQPWTDKDKLQIQQTIENKLGPLNPGLPRRLYYRMIKAPIFKKIFGLRFFQRVKKKVK</sequence>
<name>A0A0R1ZB08_9LACO</name>
<evidence type="ECO:0008006" key="3">
    <source>
        <dbReference type="Google" id="ProtNLM"/>
    </source>
</evidence>
<dbReference type="AlphaFoldDB" id="A0A0R1ZB08"/>
<evidence type="ECO:0000313" key="1">
    <source>
        <dbReference type="EMBL" id="KRM51981.1"/>
    </source>
</evidence>
<dbReference type="Proteomes" id="UP000051291">
    <property type="component" value="Unassembled WGS sequence"/>
</dbReference>
<accession>A0A0R1ZB08</accession>
<evidence type="ECO:0000313" key="2">
    <source>
        <dbReference type="Proteomes" id="UP000051291"/>
    </source>
</evidence>
<dbReference type="EMBL" id="AYYZ01000029">
    <property type="protein sequence ID" value="KRM51981.1"/>
    <property type="molecule type" value="Genomic_DNA"/>
</dbReference>
<organism evidence="1 2">
    <name type="scientific">Ligilactobacillus araffinosus DSM 20653</name>
    <dbReference type="NCBI Taxonomy" id="1423820"/>
    <lineage>
        <taxon>Bacteria</taxon>
        <taxon>Bacillati</taxon>
        <taxon>Bacillota</taxon>
        <taxon>Bacilli</taxon>
        <taxon>Lactobacillales</taxon>
        <taxon>Lactobacillaceae</taxon>
        <taxon>Ligilactobacillus</taxon>
    </lineage>
</organism>
<proteinExistence type="predicted"/>
<keyword evidence="2" id="KW-1185">Reference proteome</keyword>
<comment type="caution">
    <text evidence="1">The sequence shown here is derived from an EMBL/GenBank/DDBJ whole genome shotgun (WGS) entry which is preliminary data.</text>
</comment>
<dbReference type="SUPFAM" id="SSF53756">
    <property type="entry name" value="UDP-Glycosyltransferase/glycogen phosphorylase"/>
    <property type="match status" value="1"/>
</dbReference>
<gene>
    <name evidence="1" type="ORF">FC64_GL001175</name>
</gene>
<reference evidence="1 2" key="1">
    <citation type="journal article" date="2015" name="Genome Announc.">
        <title>Expanding the biotechnology potential of lactobacilli through comparative genomics of 213 strains and associated genera.</title>
        <authorList>
            <person name="Sun Z."/>
            <person name="Harris H.M."/>
            <person name="McCann A."/>
            <person name="Guo C."/>
            <person name="Argimon S."/>
            <person name="Zhang W."/>
            <person name="Yang X."/>
            <person name="Jeffery I.B."/>
            <person name="Cooney J.C."/>
            <person name="Kagawa T.F."/>
            <person name="Liu W."/>
            <person name="Song Y."/>
            <person name="Salvetti E."/>
            <person name="Wrobel A."/>
            <person name="Rasinkangas P."/>
            <person name="Parkhill J."/>
            <person name="Rea M.C."/>
            <person name="O'Sullivan O."/>
            <person name="Ritari J."/>
            <person name="Douillard F.P."/>
            <person name="Paul Ross R."/>
            <person name="Yang R."/>
            <person name="Briner A.E."/>
            <person name="Felis G.E."/>
            <person name="de Vos W.M."/>
            <person name="Barrangou R."/>
            <person name="Klaenhammer T.R."/>
            <person name="Caufield P.W."/>
            <person name="Cui Y."/>
            <person name="Zhang H."/>
            <person name="O'Toole P.W."/>
        </authorList>
    </citation>
    <scope>NUCLEOTIDE SEQUENCE [LARGE SCALE GENOMIC DNA]</scope>
    <source>
        <strain evidence="1 2">DSM 20653</strain>
    </source>
</reference>
<dbReference type="STRING" id="1423820.FC64_GL001175"/>
<dbReference type="RefSeq" id="WP_057907002.1">
    <property type="nucleotide sequence ID" value="NZ_AYYZ01000029.1"/>
</dbReference>
<dbReference type="PATRIC" id="fig|1423820.4.peg.1201"/>